<reference evidence="7" key="1">
    <citation type="submission" date="2020-10" db="EMBL/GenBank/DDBJ databases">
        <title>Genome Sequence of ESBL Producing Zambian Clinical Strains.</title>
        <authorList>
            <person name="Shawa M."/>
            <person name="Furuta Y."/>
            <person name="Simbotwe M."/>
            <person name="Mulenga E."/>
            <person name="Mubanga M."/>
            <person name="Mulenga G."/>
            <person name="Kaile C."/>
            <person name="Zorigt T."/>
            <person name="Hang'ombe B."/>
            <person name="Higashi H."/>
        </authorList>
    </citation>
    <scope>NUCLEOTIDE SEQUENCE</scope>
    <source>
        <strain evidence="7">Zam_UTH_09</strain>
    </source>
</reference>
<feature type="transmembrane region" description="Helical" evidence="6">
    <location>
        <begin position="321"/>
        <end position="342"/>
    </location>
</feature>
<evidence type="ECO:0000256" key="5">
    <source>
        <dbReference type="SAM" id="MobiDB-lite"/>
    </source>
</evidence>
<feature type="transmembrane region" description="Helical" evidence="6">
    <location>
        <begin position="30"/>
        <end position="51"/>
    </location>
</feature>
<sequence length="344" mass="37030">MLATLTRLFPLWALLLSVLAYYTPTTFTPIGPWVTTLLMLIMFGMGVHLKLEDFKRVLSRPAPVAAGIFLHYLVMPLAARLLALLFHMPPELSAGMVLVGSVASGTASNVMIFLAKGDVALSVTISSVSTLVGVVATPLLTRLYVDAHIQVDVMGMLLSILQIVVIPIALGLIVHHLLPKVVKAVEPFLPAFSMVCILAIISAVVAGSAAHIASVGPVVIIAVILHNTIGLLGGYWGGRLFGFDESTCRTLAIEVGMQNSGRRPRWVKFTSARWRRCRARCSPSGITCPVRCWPGTGQESPSPKKPTSAEFDTSGRRPGRVPALVAIQAISKIFIAVHWVLWSD</sequence>
<feature type="transmembrane region" description="Helical" evidence="6">
    <location>
        <begin position="63"/>
        <end position="86"/>
    </location>
</feature>
<dbReference type="GO" id="GO:0016020">
    <property type="term" value="C:membrane"/>
    <property type="evidence" value="ECO:0007669"/>
    <property type="project" value="UniProtKB-SubCell"/>
</dbReference>
<comment type="caution">
    <text evidence="7">The sequence shown here is derived from an EMBL/GenBank/DDBJ whole genome shotgun (WGS) entry which is preliminary data.</text>
</comment>
<protein>
    <submittedName>
        <fullName evidence="7">Sodium transporter</fullName>
    </submittedName>
</protein>
<dbReference type="Proteomes" id="UP000655094">
    <property type="component" value="Unassembled WGS sequence"/>
</dbReference>
<dbReference type="AlphaFoldDB" id="A0A919HUU5"/>
<evidence type="ECO:0000256" key="2">
    <source>
        <dbReference type="ARBA" id="ARBA00022692"/>
    </source>
</evidence>
<feature type="transmembrane region" description="Helical" evidence="6">
    <location>
        <begin position="119"/>
        <end position="141"/>
    </location>
</feature>
<accession>A0A919HUU5</accession>
<dbReference type="Gene3D" id="1.20.1530.20">
    <property type="match status" value="1"/>
</dbReference>
<name>A0A919HUU5_KLEPN</name>
<dbReference type="Pfam" id="PF01758">
    <property type="entry name" value="SBF"/>
    <property type="match status" value="1"/>
</dbReference>
<feature type="transmembrane region" description="Helical" evidence="6">
    <location>
        <begin position="218"/>
        <end position="236"/>
    </location>
</feature>
<feature type="transmembrane region" description="Helical" evidence="6">
    <location>
        <begin position="153"/>
        <end position="177"/>
    </location>
</feature>
<feature type="region of interest" description="Disordered" evidence="5">
    <location>
        <begin position="296"/>
        <end position="317"/>
    </location>
</feature>
<dbReference type="EMBL" id="BNFF01000001">
    <property type="protein sequence ID" value="GHK55119.1"/>
    <property type="molecule type" value="Genomic_DNA"/>
</dbReference>
<keyword evidence="2 6" id="KW-0812">Transmembrane</keyword>
<evidence type="ECO:0000313" key="8">
    <source>
        <dbReference type="Proteomes" id="UP000655094"/>
    </source>
</evidence>
<evidence type="ECO:0000313" key="7">
    <source>
        <dbReference type="EMBL" id="GHK55119.1"/>
    </source>
</evidence>
<dbReference type="InterPro" id="IPR004710">
    <property type="entry name" value="Bilac:Na_transpt"/>
</dbReference>
<evidence type="ECO:0000256" key="1">
    <source>
        <dbReference type="ARBA" id="ARBA00004141"/>
    </source>
</evidence>
<dbReference type="PANTHER" id="PTHR10361">
    <property type="entry name" value="SODIUM-BILE ACID COTRANSPORTER"/>
    <property type="match status" value="1"/>
</dbReference>
<keyword evidence="4 6" id="KW-0472">Membrane</keyword>
<dbReference type="PANTHER" id="PTHR10361:SF28">
    <property type="entry name" value="P3 PROTEIN-RELATED"/>
    <property type="match status" value="1"/>
</dbReference>
<proteinExistence type="predicted"/>
<feature type="transmembrane region" description="Helical" evidence="6">
    <location>
        <begin position="189"/>
        <end position="212"/>
    </location>
</feature>
<feature type="transmembrane region" description="Helical" evidence="6">
    <location>
        <begin position="92"/>
        <end position="112"/>
    </location>
</feature>
<evidence type="ECO:0000256" key="3">
    <source>
        <dbReference type="ARBA" id="ARBA00022989"/>
    </source>
</evidence>
<keyword evidence="3 6" id="KW-1133">Transmembrane helix</keyword>
<evidence type="ECO:0000256" key="6">
    <source>
        <dbReference type="SAM" id="Phobius"/>
    </source>
</evidence>
<evidence type="ECO:0000256" key="4">
    <source>
        <dbReference type="ARBA" id="ARBA00023136"/>
    </source>
</evidence>
<comment type="subcellular location">
    <subcellularLocation>
        <location evidence="1">Membrane</location>
        <topology evidence="1">Multi-pass membrane protein</topology>
    </subcellularLocation>
</comment>
<organism evidence="7 8">
    <name type="scientific">Klebsiella pneumoniae</name>
    <dbReference type="NCBI Taxonomy" id="573"/>
    <lineage>
        <taxon>Bacteria</taxon>
        <taxon>Pseudomonadati</taxon>
        <taxon>Pseudomonadota</taxon>
        <taxon>Gammaproteobacteria</taxon>
        <taxon>Enterobacterales</taxon>
        <taxon>Enterobacteriaceae</taxon>
        <taxon>Klebsiella/Raoultella group</taxon>
        <taxon>Klebsiella</taxon>
        <taxon>Klebsiella pneumoniae complex</taxon>
    </lineage>
</organism>
<gene>
    <name evidence="7" type="ORF">KPZU09_48550</name>
</gene>
<dbReference type="InterPro" id="IPR038770">
    <property type="entry name" value="Na+/solute_symporter_sf"/>
</dbReference>
<dbReference type="InterPro" id="IPR002657">
    <property type="entry name" value="BilAc:Na_symport/Acr3"/>
</dbReference>